<keyword evidence="2" id="KW-1185">Reference proteome</keyword>
<name>A0ACC2NIP5_9HYME</name>
<dbReference type="Proteomes" id="UP001239111">
    <property type="component" value="Chromosome 3"/>
</dbReference>
<comment type="caution">
    <text evidence="1">The sequence shown here is derived from an EMBL/GenBank/DDBJ whole genome shotgun (WGS) entry which is preliminary data.</text>
</comment>
<protein>
    <submittedName>
        <fullName evidence="1">Uncharacterized protein</fullName>
    </submittedName>
</protein>
<accession>A0ACC2NIP5</accession>
<proteinExistence type="predicted"/>
<evidence type="ECO:0000313" key="1">
    <source>
        <dbReference type="EMBL" id="KAJ8670668.1"/>
    </source>
</evidence>
<gene>
    <name evidence="1" type="ORF">QAD02_001927</name>
</gene>
<organism evidence="1 2">
    <name type="scientific">Eretmocerus hayati</name>
    <dbReference type="NCBI Taxonomy" id="131215"/>
    <lineage>
        <taxon>Eukaryota</taxon>
        <taxon>Metazoa</taxon>
        <taxon>Ecdysozoa</taxon>
        <taxon>Arthropoda</taxon>
        <taxon>Hexapoda</taxon>
        <taxon>Insecta</taxon>
        <taxon>Pterygota</taxon>
        <taxon>Neoptera</taxon>
        <taxon>Endopterygota</taxon>
        <taxon>Hymenoptera</taxon>
        <taxon>Apocrita</taxon>
        <taxon>Proctotrupomorpha</taxon>
        <taxon>Chalcidoidea</taxon>
        <taxon>Aphelinidae</taxon>
        <taxon>Aphelininae</taxon>
        <taxon>Eretmocerus</taxon>
    </lineage>
</organism>
<reference evidence="1" key="1">
    <citation type="submission" date="2023-04" db="EMBL/GenBank/DDBJ databases">
        <title>A chromosome-level genome assembly of the parasitoid wasp Eretmocerus hayati.</title>
        <authorList>
            <person name="Zhong Y."/>
            <person name="Liu S."/>
            <person name="Liu Y."/>
        </authorList>
    </citation>
    <scope>NUCLEOTIDE SEQUENCE</scope>
    <source>
        <strain evidence="1">ZJU_SS_LIU_2023</strain>
    </source>
</reference>
<evidence type="ECO:0000313" key="2">
    <source>
        <dbReference type="Proteomes" id="UP001239111"/>
    </source>
</evidence>
<dbReference type="EMBL" id="CM056743">
    <property type="protein sequence ID" value="KAJ8670668.1"/>
    <property type="molecule type" value="Genomic_DNA"/>
</dbReference>
<sequence>MLLYLTIKRALDNELMTSNLQYVHFMWSEKSMDSLHESSCLEFDPHHVLSKILTTMRPSFSHLRNLFYASFLNDSMISFKLIQVPTTSPTQPNKMSPMPLTSTILHGPSLSGHITQISMIAGNAIPKADRQRAPTSEMNKPRRGTAIAKMTVKKENTES</sequence>